<comment type="caution">
    <text evidence="1">The sequence shown here is derived from an EMBL/GenBank/DDBJ whole genome shotgun (WGS) entry which is preliminary data.</text>
</comment>
<accession>A0ABT1G486</accession>
<dbReference type="EMBL" id="JAMFTQ010000004">
    <property type="protein sequence ID" value="MCP1387527.1"/>
    <property type="molecule type" value="Genomic_DNA"/>
</dbReference>
<organism evidence="1 2">
    <name type="scientific">Corynebacterium stercoris</name>
    <dbReference type="NCBI Taxonomy" id="2943490"/>
    <lineage>
        <taxon>Bacteria</taxon>
        <taxon>Bacillati</taxon>
        <taxon>Actinomycetota</taxon>
        <taxon>Actinomycetes</taxon>
        <taxon>Mycobacteriales</taxon>
        <taxon>Corynebacteriaceae</taxon>
        <taxon>Corynebacterium</taxon>
    </lineage>
</organism>
<evidence type="ECO:0000313" key="2">
    <source>
        <dbReference type="Proteomes" id="UP001204000"/>
    </source>
</evidence>
<dbReference type="Proteomes" id="UP001204000">
    <property type="component" value="Unassembled WGS sequence"/>
</dbReference>
<dbReference type="RefSeq" id="WP_253577082.1">
    <property type="nucleotide sequence ID" value="NZ_JAMFTQ010000004.1"/>
</dbReference>
<evidence type="ECO:0000313" key="1">
    <source>
        <dbReference type="EMBL" id="MCP1387527.1"/>
    </source>
</evidence>
<reference evidence="1" key="1">
    <citation type="submission" date="2022-05" db="EMBL/GenBank/DDBJ databases">
        <title>Corynebacterium sp. TA-R-1 sp. nov., isolated from human feces.</title>
        <authorList>
            <person name="Shamsuzzaman M."/>
            <person name="Dahal R.H."/>
        </authorList>
    </citation>
    <scope>NUCLEOTIDE SEQUENCE</scope>
    <source>
        <strain evidence="1">TA-R-1</strain>
    </source>
</reference>
<gene>
    <name evidence="1" type="ORF">M5J20_04910</name>
</gene>
<name>A0ABT1G486_9CORY</name>
<protein>
    <recommendedName>
        <fullName evidence="3">Glutaredoxin</fullName>
    </recommendedName>
</protein>
<sequence>MPEAARAEIRAEIFVHDQCPHCAGVIAGFKPEPGVELVNINGSLPALKRFLAYRDALDGYTEVKTAGKVGVPSKVIDGERVEFFDEV</sequence>
<keyword evidence="2" id="KW-1185">Reference proteome</keyword>
<proteinExistence type="predicted"/>
<evidence type="ECO:0008006" key="3">
    <source>
        <dbReference type="Google" id="ProtNLM"/>
    </source>
</evidence>